<sequence>MAESDSDLVQDRCPAARLPAYIVRLLVNSIRDCIAFGDVHAELFLSTVTARPAPTFISRSRVKNDADWRGPHRKVLASTANFRLPPCEW</sequence>
<reference evidence="1" key="1">
    <citation type="submission" date="2024-05" db="EMBL/GenBank/DDBJ databases">
        <title>30 novel species of actinomycetes from the DSMZ collection.</title>
        <authorList>
            <person name="Nouioui I."/>
        </authorList>
    </citation>
    <scope>NUCLEOTIDE SEQUENCE</scope>
    <source>
        <strain evidence="1">DSM 41527</strain>
    </source>
</reference>
<evidence type="ECO:0000313" key="2">
    <source>
        <dbReference type="Proteomes" id="UP001180551"/>
    </source>
</evidence>
<dbReference type="RefSeq" id="WP_311622412.1">
    <property type="nucleotide sequence ID" value="NZ_JAVRFE010000004.1"/>
</dbReference>
<evidence type="ECO:0000313" key="1">
    <source>
        <dbReference type="EMBL" id="MDT0454995.1"/>
    </source>
</evidence>
<proteinExistence type="predicted"/>
<dbReference type="EMBL" id="JAVRFE010000004">
    <property type="protein sequence ID" value="MDT0454995.1"/>
    <property type="molecule type" value="Genomic_DNA"/>
</dbReference>
<gene>
    <name evidence="1" type="ORF">RM550_04455</name>
</gene>
<dbReference type="Proteomes" id="UP001180551">
    <property type="component" value="Unassembled WGS sequence"/>
</dbReference>
<keyword evidence="2" id="KW-1185">Reference proteome</keyword>
<name>A0ABU2T475_9ACTN</name>
<protein>
    <submittedName>
        <fullName evidence="1">Uncharacterized protein</fullName>
    </submittedName>
</protein>
<organism evidence="1 2">
    <name type="scientific">Streptomyces mooreae</name>
    <dbReference type="NCBI Taxonomy" id="3075523"/>
    <lineage>
        <taxon>Bacteria</taxon>
        <taxon>Bacillati</taxon>
        <taxon>Actinomycetota</taxon>
        <taxon>Actinomycetes</taxon>
        <taxon>Kitasatosporales</taxon>
        <taxon>Streptomycetaceae</taxon>
        <taxon>Streptomyces</taxon>
    </lineage>
</organism>
<accession>A0ABU2T475</accession>
<comment type="caution">
    <text evidence="1">The sequence shown here is derived from an EMBL/GenBank/DDBJ whole genome shotgun (WGS) entry which is preliminary data.</text>
</comment>